<gene>
    <name evidence="1" type="ORF">DW228_06000</name>
</gene>
<organism evidence="1 2">
    <name type="scientific">Bacteroides fragilis</name>
    <dbReference type="NCBI Taxonomy" id="817"/>
    <lineage>
        <taxon>Bacteria</taxon>
        <taxon>Pseudomonadati</taxon>
        <taxon>Bacteroidota</taxon>
        <taxon>Bacteroidia</taxon>
        <taxon>Bacteroidales</taxon>
        <taxon>Bacteroidaceae</taxon>
        <taxon>Bacteroides</taxon>
    </lineage>
</organism>
<evidence type="ECO:0000313" key="2">
    <source>
        <dbReference type="Proteomes" id="UP000266644"/>
    </source>
</evidence>
<dbReference type="InterPro" id="IPR025049">
    <property type="entry name" value="Mfa-like_1"/>
</dbReference>
<reference evidence="1 2" key="1">
    <citation type="submission" date="2018-08" db="EMBL/GenBank/DDBJ databases">
        <title>A genome reference for cultivated species of the human gut microbiota.</title>
        <authorList>
            <person name="Zou Y."/>
            <person name="Xue W."/>
            <person name="Luo G."/>
        </authorList>
    </citation>
    <scope>NUCLEOTIDE SEQUENCE [LARGE SCALE GENOMIC DNA]</scope>
    <source>
        <strain evidence="1 2">AM18-6</strain>
    </source>
</reference>
<dbReference type="EMBL" id="QRJE01000008">
    <property type="protein sequence ID" value="RHH14349.1"/>
    <property type="molecule type" value="Genomic_DNA"/>
</dbReference>
<dbReference type="Gene3D" id="2.60.40.2630">
    <property type="match status" value="1"/>
</dbReference>
<accession>A0A396C1A4</accession>
<dbReference type="Gene3D" id="2.60.40.2620">
    <property type="entry name" value="Fimbrillin-like"/>
    <property type="match status" value="1"/>
</dbReference>
<protein>
    <submittedName>
        <fullName evidence="1">Fimbrillin family protein</fullName>
    </submittedName>
</protein>
<name>A0A396C1A4_BACFG</name>
<proteinExistence type="predicted"/>
<dbReference type="PROSITE" id="PS51257">
    <property type="entry name" value="PROKAR_LIPOPROTEIN"/>
    <property type="match status" value="1"/>
</dbReference>
<dbReference type="CDD" id="cd13121">
    <property type="entry name" value="BF2867_like_C"/>
    <property type="match status" value="1"/>
</dbReference>
<comment type="caution">
    <text evidence="1">The sequence shown here is derived from an EMBL/GenBank/DDBJ whole genome shotgun (WGS) entry which is preliminary data.</text>
</comment>
<sequence>MKVMNIEKFVYRMLGVWTLALLGTGCTNDLHTEADVAALIIGEVSVVENNSSTTRAGDTDLSGNLLKKGSIGVFKQNTTPGNIRFVYQGEGLPWATTSGNDILLTTSKIKLAAYYPYTEGMTSILEMKAQLYNEDKDICANAFEAHIETKESIIFLSHLYSRIRFRFIKQLTYVGDARVSKIVIKGLVSSATHDLFAKKTTPAVSPVNADTELTLNATEIASNDNTADLLLIPASFDVVTAGKGLEFTCMIDNNVYLGNIPVKLFRDGKGLEAGYQYTLDVLLGEGAFEVRPATGVVANGWKSGNDIVSDDIVLD</sequence>
<dbReference type="InterPro" id="IPR042278">
    <property type="entry name" value="Mfa-like_1_N"/>
</dbReference>
<dbReference type="Proteomes" id="UP000266644">
    <property type="component" value="Unassembled WGS sequence"/>
</dbReference>
<evidence type="ECO:0000313" key="1">
    <source>
        <dbReference type="EMBL" id="RHH14349.1"/>
    </source>
</evidence>
<dbReference type="Pfam" id="PF13149">
    <property type="entry name" value="Mfa_like_1"/>
    <property type="match status" value="1"/>
</dbReference>
<dbReference type="AlphaFoldDB" id="A0A396C1A4"/>
<dbReference type="CDD" id="cd13120">
    <property type="entry name" value="BF2867_like_N"/>
    <property type="match status" value="1"/>
</dbReference>